<dbReference type="InterPro" id="IPR045455">
    <property type="entry name" value="NrS-1_pol-like_helicase"/>
</dbReference>
<dbReference type="InterPro" id="IPR027417">
    <property type="entry name" value="P-loop_NTPase"/>
</dbReference>
<dbReference type="SUPFAM" id="SSF52540">
    <property type="entry name" value="P-loop containing nucleoside triphosphate hydrolases"/>
    <property type="match status" value="1"/>
</dbReference>
<keyword evidence="2" id="KW-0067">ATP-binding</keyword>
<dbReference type="Pfam" id="PF08706">
    <property type="entry name" value="D5_N"/>
    <property type="match status" value="1"/>
</dbReference>
<comment type="caution">
    <text evidence="4">The sequence shown here is derived from an EMBL/GenBank/DDBJ whole genome shotgun (WGS) entry which is preliminary data.</text>
</comment>
<reference evidence="4" key="1">
    <citation type="journal article" date="2015" name="Nature">
        <title>Complex archaea that bridge the gap between prokaryotes and eukaryotes.</title>
        <authorList>
            <person name="Spang A."/>
            <person name="Saw J.H."/>
            <person name="Jorgensen S.L."/>
            <person name="Zaremba-Niedzwiedzka K."/>
            <person name="Martijn J."/>
            <person name="Lind A.E."/>
            <person name="van Eijk R."/>
            <person name="Schleper C."/>
            <person name="Guy L."/>
            <person name="Ettema T.J."/>
        </authorList>
    </citation>
    <scope>NUCLEOTIDE SEQUENCE</scope>
</reference>
<feature type="domain" description="SF3 helicase" evidence="3">
    <location>
        <begin position="192"/>
        <end position="366"/>
    </location>
</feature>
<dbReference type="GO" id="GO:0005524">
    <property type="term" value="F:ATP binding"/>
    <property type="evidence" value="ECO:0007669"/>
    <property type="project" value="UniProtKB-KW"/>
</dbReference>
<gene>
    <name evidence="4" type="ORF">LCGC14_1031180</name>
</gene>
<name>A0A0F9MZ20_9ZZZZ</name>
<sequence>MVDVTEEQTERTIARAIMLNNNLCTIWETDEFCLYNGGYFHKGTEPMSNVRTNINTIAKEVLLPTKDPNVFKPYYYSISKRNTIIEMIKTDTFTSINEFDKDPQIICIKNGLYKLNSFDNCLLPNPLTKDGSYNTSKSHPLVFGKKNFLTFDEYINRFEKPYKTFIQVPTEYNPKAECLIIDQFLTDIFGFDTVPLVYEMIAYFLMPHIRYQKAFILYGPPSSGKTTFITMLWKFLDGLKNFSGVSLQDLGERFQMINVMGTILNVFDDLPDDPIGDTKSFRQIVTNEYLDSEVKHLPEHVKWHNRTKILVSSNDLPPVRKKEGNPFFRRWILIACYNTFKETDLMTQEDIDDPTISPKDNNLIKKLCTPEEFSGLINKIIEAWIRLEKRGYFPKEWNDTEYIKNLWMINTNPVQLFVNECCTVGNVEKTDYEIFYHTLNKFRAEHNAKPITKHACTQWLHRIPGIKKKRKTKSPDYYYDGISINDSSKSESIEVLYDKIELEEEEDNLDQFLEAAMEKTKKEYEEENL</sequence>
<evidence type="ECO:0000256" key="2">
    <source>
        <dbReference type="ARBA" id="ARBA00022840"/>
    </source>
</evidence>
<evidence type="ECO:0000256" key="1">
    <source>
        <dbReference type="ARBA" id="ARBA00022741"/>
    </source>
</evidence>
<evidence type="ECO:0000313" key="4">
    <source>
        <dbReference type="EMBL" id="KKN10969.1"/>
    </source>
</evidence>
<dbReference type="Gene3D" id="3.40.50.300">
    <property type="entry name" value="P-loop containing nucleotide triphosphate hydrolases"/>
    <property type="match status" value="1"/>
</dbReference>
<accession>A0A0F9MZ20</accession>
<evidence type="ECO:0000259" key="3">
    <source>
        <dbReference type="PROSITE" id="PS51206"/>
    </source>
</evidence>
<keyword evidence="1" id="KW-0547">Nucleotide-binding</keyword>
<dbReference type="InterPro" id="IPR014015">
    <property type="entry name" value="Helicase_SF3_DNA-vir"/>
</dbReference>
<protein>
    <recommendedName>
        <fullName evidence="3">SF3 helicase domain-containing protein</fullName>
    </recommendedName>
</protein>
<dbReference type="Pfam" id="PF19263">
    <property type="entry name" value="DUF5906"/>
    <property type="match status" value="1"/>
</dbReference>
<proteinExistence type="predicted"/>
<dbReference type="PROSITE" id="PS51206">
    <property type="entry name" value="SF3_HELICASE_1"/>
    <property type="match status" value="1"/>
</dbReference>
<dbReference type="EMBL" id="LAZR01004188">
    <property type="protein sequence ID" value="KKN10969.1"/>
    <property type="molecule type" value="Genomic_DNA"/>
</dbReference>
<dbReference type="InterPro" id="IPR014818">
    <property type="entry name" value="Phage/plasmid_primase_P4_C"/>
</dbReference>
<organism evidence="4">
    <name type="scientific">marine sediment metagenome</name>
    <dbReference type="NCBI Taxonomy" id="412755"/>
    <lineage>
        <taxon>unclassified sequences</taxon>
        <taxon>metagenomes</taxon>
        <taxon>ecological metagenomes</taxon>
    </lineage>
</organism>
<dbReference type="AlphaFoldDB" id="A0A0F9MZ20"/>